<dbReference type="Gene3D" id="3.40.50.720">
    <property type="entry name" value="NAD(P)-binding Rossmann-like Domain"/>
    <property type="match status" value="1"/>
</dbReference>
<comment type="caution">
    <text evidence="9">The sequence shown here is derived from an EMBL/GenBank/DDBJ whole genome shotgun (WGS) entry which is preliminary data.</text>
</comment>
<evidence type="ECO:0000313" key="10">
    <source>
        <dbReference type="Proteomes" id="UP001156691"/>
    </source>
</evidence>
<dbReference type="PRINTS" id="PR00732">
    <property type="entry name" value="GLHYDRLASE4"/>
</dbReference>
<protein>
    <submittedName>
        <fullName evidence="9">Glycosyl hydrolase</fullName>
    </submittedName>
</protein>
<dbReference type="InterPro" id="IPR022616">
    <property type="entry name" value="Glyco_hydro_4_C"/>
</dbReference>
<dbReference type="SUPFAM" id="SSF51735">
    <property type="entry name" value="NAD(P)-binding Rossmann-fold domains"/>
    <property type="match status" value="1"/>
</dbReference>
<keyword evidence="3 7" id="KW-0378">Hydrolase</keyword>
<keyword evidence="6 7" id="KW-0326">Glycosidase</keyword>
<proteinExistence type="inferred from homology"/>
<evidence type="ECO:0000313" key="9">
    <source>
        <dbReference type="EMBL" id="GLQ56368.1"/>
    </source>
</evidence>
<dbReference type="PROSITE" id="PS01324">
    <property type="entry name" value="GLYCOSYL_HYDROL_F4"/>
    <property type="match status" value="1"/>
</dbReference>
<keyword evidence="10" id="KW-1185">Reference proteome</keyword>
<dbReference type="InterPro" id="IPR015955">
    <property type="entry name" value="Lactate_DH/Glyco_Ohase_4_C"/>
</dbReference>
<gene>
    <name evidence="9" type="ORF">GCM10010862_36270</name>
</gene>
<sequence length="443" mass="47748">MKLALIGGGGIRAPLFVQSALRRAAHIGLDEICLMDVDARQLELFGALSRELGGREGAGVAITTTTQAAVALTGADFVITTIRPGGIDGRIADERIALDIGVLGQETTGAGGFAMALRSIPAILDYARLMADLCPDAWLINFTNPAGLVTQALYDEGFERAVGICDSANSAQRAVARWAGVPVETVVTELFGLNHLSFTRSAVVAGSDLLPDALADDAFLNSSVQRVFEPDVVRRQGMWLNEYLYYFFHAEKAVASFRNASRGEEIRALNERLLPRLQTAGDPGAALDLYFDYERERSASYMRGANGSRTAAVHPDDGEGYAGVALDVIGALSGGRRVRTGLNVANAGAIEDLRDGDVVEVNCHVDACGIQPVHFGRMPERQSYLVQSVKNYERLAVEAIRKRDRELAVDALVAHPLVLSYSRARPLVDRYLEAHAAYTTGWA</sequence>
<dbReference type="SUPFAM" id="SSF56327">
    <property type="entry name" value="LDH C-terminal domain-like"/>
    <property type="match status" value="1"/>
</dbReference>
<dbReference type="InterPro" id="IPR001088">
    <property type="entry name" value="Glyco_hydro_4"/>
</dbReference>
<comment type="similarity">
    <text evidence="1 7">Belongs to the glycosyl hydrolase 4 family.</text>
</comment>
<dbReference type="EMBL" id="BSNS01000020">
    <property type="protein sequence ID" value="GLQ56368.1"/>
    <property type="molecule type" value="Genomic_DNA"/>
</dbReference>
<dbReference type="Gene3D" id="3.90.110.10">
    <property type="entry name" value="Lactate dehydrogenase/glycoside hydrolase, family 4, C-terminal"/>
    <property type="match status" value="1"/>
</dbReference>
<accession>A0ABQ5W8K4</accession>
<evidence type="ECO:0000256" key="4">
    <source>
        <dbReference type="ARBA" id="ARBA00023027"/>
    </source>
</evidence>
<evidence type="ECO:0000256" key="3">
    <source>
        <dbReference type="ARBA" id="ARBA00022801"/>
    </source>
</evidence>
<evidence type="ECO:0000256" key="7">
    <source>
        <dbReference type="RuleBase" id="RU361152"/>
    </source>
</evidence>
<dbReference type="PANTHER" id="PTHR32092:SF5">
    <property type="entry name" value="6-PHOSPHO-BETA-GLUCOSIDASE"/>
    <property type="match status" value="1"/>
</dbReference>
<name>A0ABQ5W8K4_9HYPH</name>
<feature type="domain" description="Glycosyl hydrolase family 4 C-terminal" evidence="8">
    <location>
        <begin position="191"/>
        <end position="418"/>
    </location>
</feature>
<keyword evidence="4 7" id="KW-0520">NAD</keyword>
<reference evidence="10" key="1">
    <citation type="journal article" date="2019" name="Int. J. Syst. Evol. Microbiol.">
        <title>The Global Catalogue of Microorganisms (GCM) 10K type strain sequencing project: providing services to taxonomists for standard genome sequencing and annotation.</title>
        <authorList>
            <consortium name="The Broad Institute Genomics Platform"/>
            <consortium name="The Broad Institute Genome Sequencing Center for Infectious Disease"/>
            <person name="Wu L."/>
            <person name="Ma J."/>
        </authorList>
    </citation>
    <scope>NUCLEOTIDE SEQUENCE [LARGE SCALE GENOMIC DNA]</scope>
    <source>
        <strain evidence="10">NBRC 112416</strain>
    </source>
</reference>
<evidence type="ECO:0000256" key="2">
    <source>
        <dbReference type="ARBA" id="ARBA00022723"/>
    </source>
</evidence>
<dbReference type="Proteomes" id="UP001156691">
    <property type="component" value="Unassembled WGS sequence"/>
</dbReference>
<dbReference type="Pfam" id="PF02056">
    <property type="entry name" value="Glyco_hydro_4"/>
    <property type="match status" value="1"/>
</dbReference>
<comment type="cofactor">
    <cofactor evidence="7">
        <name>NAD(+)</name>
        <dbReference type="ChEBI" id="CHEBI:57540"/>
    </cofactor>
    <text evidence="7">Binds 1 NAD(+) per subunit.</text>
</comment>
<evidence type="ECO:0000256" key="1">
    <source>
        <dbReference type="ARBA" id="ARBA00010141"/>
    </source>
</evidence>
<dbReference type="PANTHER" id="PTHR32092">
    <property type="entry name" value="6-PHOSPHO-BETA-GLUCOSIDASE-RELATED"/>
    <property type="match status" value="1"/>
</dbReference>
<dbReference type="InterPro" id="IPR036291">
    <property type="entry name" value="NAD(P)-bd_dom_sf"/>
</dbReference>
<dbReference type="Pfam" id="PF11975">
    <property type="entry name" value="Glyco_hydro_4C"/>
    <property type="match status" value="1"/>
</dbReference>
<keyword evidence="2" id="KW-0479">Metal-binding</keyword>
<evidence type="ECO:0000256" key="6">
    <source>
        <dbReference type="ARBA" id="ARBA00023295"/>
    </source>
</evidence>
<dbReference type="InterPro" id="IPR019802">
    <property type="entry name" value="GlycHydrolase_4_CS"/>
</dbReference>
<evidence type="ECO:0000256" key="5">
    <source>
        <dbReference type="ARBA" id="ARBA00023211"/>
    </source>
</evidence>
<dbReference type="GO" id="GO:0016787">
    <property type="term" value="F:hydrolase activity"/>
    <property type="evidence" value="ECO:0007669"/>
    <property type="project" value="UniProtKB-KW"/>
</dbReference>
<organism evidence="9 10">
    <name type="scientific">Devosia nitrariae</name>
    <dbReference type="NCBI Taxonomy" id="2071872"/>
    <lineage>
        <taxon>Bacteria</taxon>
        <taxon>Pseudomonadati</taxon>
        <taxon>Pseudomonadota</taxon>
        <taxon>Alphaproteobacteria</taxon>
        <taxon>Hyphomicrobiales</taxon>
        <taxon>Devosiaceae</taxon>
        <taxon>Devosia</taxon>
    </lineage>
</organism>
<evidence type="ECO:0000259" key="8">
    <source>
        <dbReference type="Pfam" id="PF11975"/>
    </source>
</evidence>
<keyword evidence="5" id="KW-0464">Manganese</keyword>